<gene>
    <name evidence="3" type="ORF">FVE85_2593</name>
</gene>
<evidence type="ECO:0008006" key="5">
    <source>
        <dbReference type="Google" id="ProtNLM"/>
    </source>
</evidence>
<evidence type="ECO:0000256" key="1">
    <source>
        <dbReference type="SAM" id="MobiDB-lite"/>
    </source>
</evidence>
<dbReference type="Gene3D" id="3.90.550.20">
    <property type="match status" value="1"/>
</dbReference>
<dbReference type="AlphaFoldDB" id="A0A5J4YK11"/>
<comment type="caution">
    <text evidence="3">The sequence shown here is derived from an EMBL/GenBank/DDBJ whole genome shotgun (WGS) entry which is preliminary data.</text>
</comment>
<organism evidence="3 4">
    <name type="scientific">Porphyridium purpureum</name>
    <name type="common">Red alga</name>
    <name type="synonym">Porphyridium cruentum</name>
    <dbReference type="NCBI Taxonomy" id="35688"/>
    <lineage>
        <taxon>Eukaryota</taxon>
        <taxon>Rhodophyta</taxon>
        <taxon>Bangiophyceae</taxon>
        <taxon>Porphyridiales</taxon>
        <taxon>Porphyridiaceae</taxon>
        <taxon>Porphyridium</taxon>
    </lineage>
</organism>
<reference evidence="4" key="1">
    <citation type="journal article" date="2019" name="Nat. Commun.">
        <title>Expansion of phycobilisome linker gene families in mesophilic red algae.</title>
        <authorList>
            <person name="Lee J."/>
            <person name="Kim D."/>
            <person name="Bhattacharya D."/>
            <person name="Yoon H.S."/>
        </authorList>
    </citation>
    <scope>NUCLEOTIDE SEQUENCE [LARGE SCALE GENOMIC DNA]</scope>
    <source>
        <strain evidence="4">CCMP 1328</strain>
    </source>
</reference>
<dbReference type="InterPro" id="IPR029044">
    <property type="entry name" value="Nucleotide-diphossugar_trans"/>
</dbReference>
<dbReference type="InterPro" id="IPR007577">
    <property type="entry name" value="GlycoTrfase_DXD_sugar-bd_CS"/>
</dbReference>
<keyword evidence="4" id="KW-1185">Reference proteome</keyword>
<evidence type="ECO:0000256" key="2">
    <source>
        <dbReference type="SAM" id="Phobius"/>
    </source>
</evidence>
<protein>
    <recommendedName>
        <fullName evidence="5">Initiation-specific alpha-1,6-mannosyltransferase</fullName>
    </recommendedName>
</protein>
<keyword evidence="2" id="KW-0472">Membrane</keyword>
<proteinExistence type="predicted"/>
<feature type="transmembrane region" description="Helical" evidence="2">
    <location>
        <begin position="132"/>
        <end position="154"/>
    </location>
</feature>
<evidence type="ECO:0000313" key="4">
    <source>
        <dbReference type="Proteomes" id="UP000324585"/>
    </source>
</evidence>
<sequence>MWLVDTVNQIVTRALLSHYGRVMARHVPCRQSLLTSSPFPFDLLTIPFSPDLHHFIVKWIILPVKLNKRYCPCLFRSHSPFWVCTRTLGAQVLKQRCSAKVCLRSWIMEDRFSETDRDGEATVNFGYARRRVAFVVVGAVIGLFVSTGAVALWWPGHDVASAWRPGGTKYADATSIASRLLDRPKAPPSIHRDSTVTRSRPSDPSRRTVSPSSNRSQNVATSLKLSDGLICQKILKSNAYGRHGAHACFQRQVLPQLKEPCGLVPGKTVFHTLSTYFPERLENESRVALRTQLDAFAVTQNLAHSVMYVWCLEWMPELATDIQARYESAVQLRLLEYETLVRSTVLRDSFYDQPPHALAAYVQKKIGNVVTFVDLLKYLLLHEHGGIWLDVDAIPMRDFKPLVALGVQIFPHTGRIGNNHMLLFHRRSALMERLLWIIRACDVSNRDSCREHTRNESLTKLAHWVLNDAVESKLREDVRLRPTDDVEDQYSRFSINAFDPLWGCSGMFQPLADIIATRKLEEAFAAGTITAESLLSRHFLHFFTLHSRFPKLEKYAAYVDVVRRITNDVWLAHGRHFPQAAINLSDRP</sequence>
<feature type="region of interest" description="Disordered" evidence="1">
    <location>
        <begin position="183"/>
        <end position="220"/>
    </location>
</feature>
<dbReference type="Pfam" id="PF04488">
    <property type="entry name" value="Gly_transf_sug"/>
    <property type="match status" value="1"/>
</dbReference>
<evidence type="ECO:0000313" key="3">
    <source>
        <dbReference type="EMBL" id="KAA8491578.1"/>
    </source>
</evidence>
<dbReference type="EMBL" id="VRMN01000013">
    <property type="protein sequence ID" value="KAA8491578.1"/>
    <property type="molecule type" value="Genomic_DNA"/>
</dbReference>
<dbReference type="SUPFAM" id="SSF53448">
    <property type="entry name" value="Nucleotide-diphospho-sugar transferases"/>
    <property type="match status" value="1"/>
</dbReference>
<dbReference type="OrthoDB" id="409543at2759"/>
<keyword evidence="2" id="KW-1133">Transmembrane helix</keyword>
<accession>A0A5J4YK11</accession>
<keyword evidence="2" id="KW-0812">Transmembrane</keyword>
<feature type="compositionally biased region" description="Basic and acidic residues" evidence="1">
    <location>
        <begin position="183"/>
        <end position="206"/>
    </location>
</feature>
<name>A0A5J4YK11_PORPP</name>
<dbReference type="Proteomes" id="UP000324585">
    <property type="component" value="Unassembled WGS sequence"/>
</dbReference>